<dbReference type="GO" id="GO:0003676">
    <property type="term" value="F:nucleic acid binding"/>
    <property type="evidence" value="ECO:0007669"/>
    <property type="project" value="UniProtKB-UniRule"/>
</dbReference>
<dbReference type="CDD" id="cd02642">
    <property type="entry name" value="R3H_encore_like"/>
    <property type="match status" value="1"/>
</dbReference>
<dbReference type="InterPro" id="IPR036867">
    <property type="entry name" value="R3H_dom_sf"/>
</dbReference>
<dbReference type="InterPro" id="IPR001374">
    <property type="entry name" value="R3H_dom"/>
</dbReference>
<gene>
    <name evidence="4" type="ORF">niasHT_036765</name>
</gene>
<dbReference type="SMART" id="SM00393">
    <property type="entry name" value="R3H"/>
    <property type="match status" value="1"/>
</dbReference>
<evidence type="ECO:0000259" key="3">
    <source>
        <dbReference type="PROSITE" id="PS51061"/>
    </source>
</evidence>
<organism evidence="4 5">
    <name type="scientific">Heterodera trifolii</name>
    <dbReference type="NCBI Taxonomy" id="157864"/>
    <lineage>
        <taxon>Eukaryota</taxon>
        <taxon>Metazoa</taxon>
        <taxon>Ecdysozoa</taxon>
        <taxon>Nematoda</taxon>
        <taxon>Chromadorea</taxon>
        <taxon>Rhabditida</taxon>
        <taxon>Tylenchina</taxon>
        <taxon>Tylenchomorpha</taxon>
        <taxon>Tylenchoidea</taxon>
        <taxon>Heteroderidae</taxon>
        <taxon>Heteroderinae</taxon>
        <taxon>Heterodera</taxon>
    </lineage>
</organism>
<keyword evidence="1" id="KW-0597">Phosphoprotein</keyword>
<dbReference type="Proteomes" id="UP001620626">
    <property type="component" value="Unassembled WGS sequence"/>
</dbReference>
<feature type="compositionally biased region" description="Polar residues" evidence="2">
    <location>
        <begin position="458"/>
        <end position="473"/>
    </location>
</feature>
<evidence type="ECO:0000313" key="4">
    <source>
        <dbReference type="EMBL" id="KAL3083772.1"/>
    </source>
</evidence>
<dbReference type="PANTHER" id="PTHR15672">
    <property type="entry name" value="CAMP-REGULATED PHOSPHOPROTEIN 21 RELATED R3H DOMAIN CONTAINING PROTEIN"/>
    <property type="match status" value="1"/>
</dbReference>
<dbReference type="Pfam" id="PF01424">
    <property type="entry name" value="R3H"/>
    <property type="match status" value="1"/>
</dbReference>
<dbReference type="EMBL" id="JBICBT010001093">
    <property type="protein sequence ID" value="KAL3083772.1"/>
    <property type="molecule type" value="Genomic_DNA"/>
</dbReference>
<protein>
    <recommendedName>
        <fullName evidence="3">R3H domain-containing protein</fullName>
    </recommendedName>
</protein>
<dbReference type="AlphaFoldDB" id="A0ABD2IXD6"/>
<feature type="region of interest" description="Disordered" evidence="2">
    <location>
        <begin position="458"/>
        <end position="498"/>
    </location>
</feature>
<evidence type="ECO:0000313" key="5">
    <source>
        <dbReference type="Proteomes" id="UP001620626"/>
    </source>
</evidence>
<dbReference type="PROSITE" id="PS51061">
    <property type="entry name" value="R3H"/>
    <property type="match status" value="1"/>
</dbReference>
<feature type="domain" description="R3H" evidence="3">
    <location>
        <begin position="70"/>
        <end position="133"/>
    </location>
</feature>
<proteinExistence type="predicted"/>
<accession>A0ABD2IXD6</accession>
<name>A0ABD2IXD6_9BILA</name>
<keyword evidence="5" id="KW-1185">Reference proteome</keyword>
<comment type="caution">
    <text evidence="4">The sequence shown here is derived from an EMBL/GenBank/DDBJ whole genome shotgun (WGS) entry which is preliminary data.</text>
</comment>
<dbReference type="PANTHER" id="PTHR15672:SF8">
    <property type="entry name" value="PROTEIN ENCORE"/>
    <property type="match status" value="1"/>
</dbReference>
<dbReference type="SUPFAM" id="SSF82708">
    <property type="entry name" value="R3H domain"/>
    <property type="match status" value="1"/>
</dbReference>
<dbReference type="Gene3D" id="3.30.1370.50">
    <property type="entry name" value="R3H-like domain"/>
    <property type="match status" value="1"/>
</dbReference>
<evidence type="ECO:0000256" key="2">
    <source>
        <dbReference type="SAM" id="MobiDB-lite"/>
    </source>
</evidence>
<evidence type="ECO:0000256" key="1">
    <source>
        <dbReference type="ARBA" id="ARBA00022553"/>
    </source>
</evidence>
<reference evidence="4 5" key="1">
    <citation type="submission" date="2024-10" db="EMBL/GenBank/DDBJ databases">
        <authorList>
            <person name="Kim D."/>
        </authorList>
    </citation>
    <scope>NUCLEOTIDE SEQUENCE [LARGE SCALE GENOMIC DNA]</scope>
    <source>
        <strain evidence="4">BH-2024</strain>
    </source>
</reference>
<dbReference type="InterPro" id="IPR051937">
    <property type="entry name" value="R3H_domain_containing"/>
</dbReference>
<sequence length="498" mass="54888">MSRRKLFSRSDAVIAADEDKKSEMPRSRETHEFRRSSVASISKDSFCADSTGIDILRFIEDTLHKNSKDRDFLLDTERKLRELLVDERQSFLVFPSLSSYNRMLVHRIAAFFGLLHNVDQSGQKVVVTKLPGTKLPDIEFEHLIKHNDFYDFHPARRNGQSFDESKGYRFPMREFRNRFNTTASEGANGGELSRNRRARSFEIDSDWYAGFPRQHLAFHRYSATCDNAGGADMASGNCSSSASSTAISAQMHPLHLPMLQPPYANSSTEASLISPASAYSEPAACVRHQTAQFANSQCQIPCKNVTDSPPPAAEVPAPSTKDSLEHLPLPASSAVRPPSLFAVQPNASPSQFFAHPSSSGPMVGFRSQAVPPFVFSHPALLSPAAIGPNFCYPSGMEFAPPPLFYYPTSSGMAFYPATTSSYQTHPSLARSFPPLKENNGHNLLADQFGRIGLTQNSAQTEQLPVTERSSQMATEGAMAAKGQPRRNGTMAINQEKVQ</sequence>